<feature type="transmembrane region" description="Helical" evidence="1">
    <location>
        <begin position="100"/>
        <end position="122"/>
    </location>
</feature>
<evidence type="ECO:0000313" key="2">
    <source>
        <dbReference type="EMBL" id="CBH74963.1"/>
    </source>
</evidence>
<feature type="transmembrane region" description="Helical" evidence="1">
    <location>
        <begin position="227"/>
        <end position="248"/>
    </location>
</feature>
<dbReference type="AlphaFoldDB" id="E6PES7"/>
<keyword evidence="1" id="KW-0472">Membrane</keyword>
<proteinExistence type="predicted"/>
<keyword evidence="1" id="KW-1133">Transmembrane helix</keyword>
<feature type="transmembrane region" description="Helical" evidence="1">
    <location>
        <begin position="73"/>
        <end position="94"/>
    </location>
</feature>
<organism evidence="2">
    <name type="scientific">mine drainage metagenome</name>
    <dbReference type="NCBI Taxonomy" id="410659"/>
    <lineage>
        <taxon>unclassified sequences</taxon>
        <taxon>metagenomes</taxon>
        <taxon>ecological metagenomes</taxon>
    </lineage>
</organism>
<sequence>MIGNPSSRNDPLGSEFALAVALAFYAAGCVLLVLTGPTLGVLHAFAAFVVIAAVAALNQLLPVLTHAPNARAGIVFTIASAFAIGFSLLIAGFYGAHSFGAAAVVLATSAAFWAGWSVLRLFQGRDERRTRALAFFALAAFLAAAGLGAAMAGALGDLWALPIFALAPIHALLAIGGFASILIITISYRFVPMFAVAHANAYGSWGTAWLAALGVLVAAASFERSPIGLRIGLIALVAASVGIGISHLKTLSSRLRARLDISLRYGEAAWALGVLAAAAALAGTWEPRAFPAAIVLAILGWLSMTILGYSYKIVGFLTWQGAKTRMPTARLPALGSAVDLPLAYAALGLMTTGALVAAACTFVESSLARVGYDIYALGGIAAVVAIARLAARYLFASEGARG</sequence>
<gene>
    <name evidence="2" type="ORF">CARN1_0138</name>
</gene>
<name>E6PES7_9ZZZZ</name>
<feature type="transmembrane region" description="Helical" evidence="1">
    <location>
        <begin position="202"/>
        <end position="221"/>
    </location>
</feature>
<evidence type="ECO:0000256" key="1">
    <source>
        <dbReference type="SAM" id="Phobius"/>
    </source>
</evidence>
<feature type="transmembrane region" description="Helical" evidence="1">
    <location>
        <begin position="374"/>
        <end position="395"/>
    </location>
</feature>
<feature type="transmembrane region" description="Helical" evidence="1">
    <location>
        <begin position="40"/>
        <end position="61"/>
    </location>
</feature>
<feature type="transmembrane region" description="Helical" evidence="1">
    <location>
        <begin position="161"/>
        <end position="190"/>
    </location>
</feature>
<dbReference type="EMBL" id="CABL01000005">
    <property type="protein sequence ID" value="CBH74963.1"/>
    <property type="molecule type" value="Genomic_DNA"/>
</dbReference>
<protein>
    <submittedName>
        <fullName evidence="2">Uncharacterized protein</fullName>
    </submittedName>
</protein>
<feature type="transmembrane region" description="Helical" evidence="1">
    <location>
        <begin position="12"/>
        <end position="34"/>
    </location>
</feature>
<keyword evidence="1" id="KW-0812">Transmembrane</keyword>
<feature type="transmembrane region" description="Helical" evidence="1">
    <location>
        <begin position="291"/>
        <end position="319"/>
    </location>
</feature>
<reference evidence="2" key="1">
    <citation type="submission" date="2009-10" db="EMBL/GenBank/DDBJ databases">
        <title>Diversity of trophic interactions inside an arsenic-rich microbial ecosystem.</title>
        <authorList>
            <person name="Bertin P.N."/>
            <person name="Heinrich-Salmeron A."/>
            <person name="Pelletier E."/>
            <person name="Goulhen-Chollet F."/>
            <person name="Arsene-Ploetze F."/>
            <person name="Gallien S."/>
            <person name="Calteau A."/>
            <person name="Vallenet D."/>
            <person name="Casiot C."/>
            <person name="Chane-Woon-Ming B."/>
            <person name="Giloteaux L."/>
            <person name="Barakat M."/>
            <person name="Bonnefoy V."/>
            <person name="Bruneel O."/>
            <person name="Chandler M."/>
            <person name="Cleiss J."/>
            <person name="Duran R."/>
            <person name="Elbaz-Poulichet F."/>
            <person name="Fonknechten N."/>
            <person name="Lauga B."/>
            <person name="Mornico D."/>
            <person name="Ortet P."/>
            <person name="Schaeffer C."/>
            <person name="Siguier P."/>
            <person name="Alexander Thil Smith A."/>
            <person name="Van Dorsselaer A."/>
            <person name="Weissenbach J."/>
            <person name="Medigue C."/>
            <person name="Le Paslier D."/>
        </authorList>
    </citation>
    <scope>NUCLEOTIDE SEQUENCE</scope>
</reference>
<feature type="transmembrane region" description="Helical" evidence="1">
    <location>
        <begin position="340"/>
        <end position="362"/>
    </location>
</feature>
<feature type="transmembrane region" description="Helical" evidence="1">
    <location>
        <begin position="268"/>
        <end position="285"/>
    </location>
</feature>
<comment type="caution">
    <text evidence="2">The sequence shown here is derived from an EMBL/GenBank/DDBJ whole genome shotgun (WGS) entry which is preliminary data.</text>
</comment>
<accession>E6PES7</accession>
<feature type="transmembrane region" description="Helical" evidence="1">
    <location>
        <begin position="134"/>
        <end position="155"/>
    </location>
</feature>